<protein>
    <submittedName>
        <fullName evidence="2">Uncharacterized protein</fullName>
    </submittedName>
</protein>
<accession>A0ABP1F5W9</accession>
<proteinExistence type="predicted"/>
<sequence length="98" mass="10272">MTKFFSNKTLILGLVGTLTLGAINLTSEEVVSGEAKETTLTDTDVVNAQEAGVPAVAVAARVAYMAYRYYRRGGRPGAPGPRGANAASLDQNIAKLDK</sequence>
<keyword evidence="3" id="KW-1185">Reference proteome</keyword>
<feature type="region of interest" description="Disordered" evidence="1">
    <location>
        <begin position="74"/>
        <end position="98"/>
    </location>
</feature>
<dbReference type="EMBL" id="CAXJRC010000002">
    <property type="protein sequence ID" value="CAL2104895.1"/>
    <property type="molecule type" value="Genomic_DNA"/>
</dbReference>
<evidence type="ECO:0000256" key="1">
    <source>
        <dbReference type="SAM" id="MobiDB-lite"/>
    </source>
</evidence>
<comment type="caution">
    <text evidence="2">The sequence shown here is derived from an EMBL/GenBank/DDBJ whole genome shotgun (WGS) entry which is preliminary data.</text>
</comment>
<reference evidence="2 3" key="1">
    <citation type="submission" date="2024-05" db="EMBL/GenBank/DDBJ databases">
        <authorList>
            <person name="Duchaud E."/>
        </authorList>
    </citation>
    <scope>NUCLEOTIDE SEQUENCE [LARGE SCALE GENOMIC DNA]</scope>
    <source>
        <strain evidence="2">Ena-SAMPLE-TAB-13-05-2024-13:56:06:370-140305</strain>
    </source>
</reference>
<name>A0ABP1F5W9_9FLAO</name>
<organism evidence="2 3">
    <name type="scientific">Tenacibaculum vairaonense</name>
    <dbReference type="NCBI Taxonomy" id="3137860"/>
    <lineage>
        <taxon>Bacteria</taxon>
        <taxon>Pseudomonadati</taxon>
        <taxon>Bacteroidota</taxon>
        <taxon>Flavobacteriia</taxon>
        <taxon>Flavobacteriales</taxon>
        <taxon>Flavobacteriaceae</taxon>
        <taxon>Tenacibaculum</taxon>
    </lineage>
</organism>
<evidence type="ECO:0000313" key="2">
    <source>
        <dbReference type="EMBL" id="CAL2104895.1"/>
    </source>
</evidence>
<dbReference type="RefSeq" id="WP_348736606.1">
    <property type="nucleotide sequence ID" value="NZ_CAXJRC010000002.1"/>
</dbReference>
<evidence type="ECO:0000313" key="3">
    <source>
        <dbReference type="Proteomes" id="UP001497602"/>
    </source>
</evidence>
<dbReference type="Proteomes" id="UP001497602">
    <property type="component" value="Unassembled WGS sequence"/>
</dbReference>
<gene>
    <name evidence="2" type="ORF">T190115A13A_110031</name>
</gene>